<evidence type="ECO:0000313" key="2">
    <source>
        <dbReference type="Proteomes" id="UP000735302"/>
    </source>
</evidence>
<keyword evidence="2" id="KW-1185">Reference proteome</keyword>
<dbReference type="EMBL" id="BLXT01004995">
    <property type="protein sequence ID" value="GFO18939.1"/>
    <property type="molecule type" value="Genomic_DNA"/>
</dbReference>
<evidence type="ECO:0000313" key="1">
    <source>
        <dbReference type="EMBL" id="GFO18939.1"/>
    </source>
</evidence>
<comment type="caution">
    <text evidence="1">The sequence shown here is derived from an EMBL/GenBank/DDBJ whole genome shotgun (WGS) entry which is preliminary data.</text>
</comment>
<organism evidence="1 2">
    <name type="scientific">Plakobranchus ocellatus</name>
    <dbReference type="NCBI Taxonomy" id="259542"/>
    <lineage>
        <taxon>Eukaryota</taxon>
        <taxon>Metazoa</taxon>
        <taxon>Spiralia</taxon>
        <taxon>Lophotrochozoa</taxon>
        <taxon>Mollusca</taxon>
        <taxon>Gastropoda</taxon>
        <taxon>Heterobranchia</taxon>
        <taxon>Euthyneura</taxon>
        <taxon>Panpulmonata</taxon>
        <taxon>Sacoglossa</taxon>
        <taxon>Placobranchoidea</taxon>
        <taxon>Plakobranchidae</taxon>
        <taxon>Plakobranchus</taxon>
    </lineage>
</organism>
<proteinExistence type="predicted"/>
<accession>A0AAV4BJ39</accession>
<dbReference type="AlphaFoldDB" id="A0AAV4BJ39"/>
<gene>
    <name evidence="1" type="ORF">PoB_004544400</name>
</gene>
<dbReference type="Proteomes" id="UP000735302">
    <property type="component" value="Unassembled WGS sequence"/>
</dbReference>
<reference evidence="1 2" key="1">
    <citation type="journal article" date="2021" name="Elife">
        <title>Chloroplast acquisition without the gene transfer in kleptoplastic sea slugs, Plakobranchus ocellatus.</title>
        <authorList>
            <person name="Maeda T."/>
            <person name="Takahashi S."/>
            <person name="Yoshida T."/>
            <person name="Shimamura S."/>
            <person name="Takaki Y."/>
            <person name="Nagai Y."/>
            <person name="Toyoda A."/>
            <person name="Suzuki Y."/>
            <person name="Arimoto A."/>
            <person name="Ishii H."/>
            <person name="Satoh N."/>
            <person name="Nishiyama T."/>
            <person name="Hasebe M."/>
            <person name="Maruyama T."/>
            <person name="Minagawa J."/>
            <person name="Obokata J."/>
            <person name="Shigenobu S."/>
        </authorList>
    </citation>
    <scope>NUCLEOTIDE SEQUENCE [LARGE SCALE GENOMIC DNA]</scope>
</reference>
<protein>
    <submittedName>
        <fullName evidence="1">Craniofacial development protein 2-like</fullName>
    </submittedName>
</protein>
<name>A0AAV4BJ39_9GAST</name>
<sequence length="101" mass="11308">MVDFNAKVEDERVEDVVGTSGIGTVNERKSRLIEWCQTKPMILPSQIFGIKTILGDSGLGRAPVTEVETKQIIFSLRNYSRNAVKTSKSPREPTVIQIIFQ</sequence>